<dbReference type="EMBL" id="LT629748">
    <property type="protein sequence ID" value="SDS16232.1"/>
    <property type="molecule type" value="Genomic_DNA"/>
</dbReference>
<reference evidence="2" key="1">
    <citation type="submission" date="2016-10" db="EMBL/GenBank/DDBJ databases">
        <authorList>
            <person name="Varghese N."/>
            <person name="Submissions S."/>
        </authorList>
    </citation>
    <scope>NUCLEOTIDE SEQUENCE [LARGE SCALE GENOMIC DNA]</scope>
    <source>
        <strain evidence="2">2SM5</strain>
    </source>
</reference>
<proteinExistence type="predicted"/>
<evidence type="ECO:0000313" key="1">
    <source>
        <dbReference type="EMBL" id="SDS16232.1"/>
    </source>
</evidence>
<organism evidence="1 2">
    <name type="scientific">Halopseudomonas litoralis</name>
    <dbReference type="NCBI Taxonomy" id="797277"/>
    <lineage>
        <taxon>Bacteria</taxon>
        <taxon>Pseudomonadati</taxon>
        <taxon>Pseudomonadota</taxon>
        <taxon>Gammaproteobacteria</taxon>
        <taxon>Pseudomonadales</taxon>
        <taxon>Pseudomonadaceae</taxon>
        <taxon>Halopseudomonas</taxon>
    </lineage>
</organism>
<dbReference type="RefSeq" id="WP_090272589.1">
    <property type="nucleotide sequence ID" value="NZ_LT629748.1"/>
</dbReference>
<dbReference type="Proteomes" id="UP000243426">
    <property type="component" value="Chromosome I"/>
</dbReference>
<sequence length="124" mass="14013">MLEHNKPLNLAENEKVKNLKGAFLDSALKKIALDMITVQDTGLTIDVKDTLRNLNNKHKLVPTEEFESLANDVHLSIAYERGRKLKSMSTAGYCRYRAEPHVETAMETMNRLGALFHTPEETTS</sequence>
<keyword evidence="2" id="KW-1185">Reference proteome</keyword>
<protein>
    <submittedName>
        <fullName evidence="1">Uncharacterized protein</fullName>
    </submittedName>
</protein>
<dbReference type="OrthoDB" id="9873752at2"/>
<gene>
    <name evidence="1" type="ORF">SAMN05216198_1325</name>
</gene>
<evidence type="ECO:0000313" key="2">
    <source>
        <dbReference type="Proteomes" id="UP000243426"/>
    </source>
</evidence>
<accession>A0A1H1PYC8</accession>
<dbReference type="AlphaFoldDB" id="A0A1H1PYC8"/>
<name>A0A1H1PYC8_9GAMM</name>